<dbReference type="Proteomes" id="UP000503580">
    <property type="component" value="Chromosome"/>
</dbReference>
<protein>
    <submittedName>
        <fullName evidence="3">Beta-lactamase family protein</fullName>
    </submittedName>
</protein>
<name>A0A6G9RRQ8_9ENTR</name>
<feature type="chain" id="PRO_5026338452" evidence="1">
    <location>
        <begin position="22"/>
        <end position="358"/>
    </location>
</feature>
<dbReference type="KEGG" id="kgn:GY169_23140"/>
<dbReference type="SUPFAM" id="SSF56601">
    <property type="entry name" value="beta-lactamase/transpeptidase-like"/>
    <property type="match status" value="1"/>
</dbReference>
<dbReference type="Pfam" id="PF00144">
    <property type="entry name" value="Beta-lactamase"/>
    <property type="match status" value="1"/>
</dbReference>
<gene>
    <name evidence="3" type="ORF">GY169_23140</name>
</gene>
<evidence type="ECO:0000313" key="4">
    <source>
        <dbReference type="Proteomes" id="UP000503580"/>
    </source>
</evidence>
<dbReference type="RefSeq" id="WP_167577210.1">
    <property type="nucleotide sequence ID" value="NZ_CP050321.1"/>
</dbReference>
<dbReference type="PANTHER" id="PTHR43283">
    <property type="entry name" value="BETA-LACTAMASE-RELATED"/>
    <property type="match status" value="1"/>
</dbReference>
<proteinExistence type="predicted"/>
<evidence type="ECO:0000259" key="2">
    <source>
        <dbReference type="Pfam" id="PF00144"/>
    </source>
</evidence>
<accession>A0A6G9RRQ8</accession>
<evidence type="ECO:0000313" key="3">
    <source>
        <dbReference type="EMBL" id="QIR29522.1"/>
    </source>
</evidence>
<keyword evidence="4" id="KW-1185">Reference proteome</keyword>
<reference evidence="3 4" key="1">
    <citation type="submission" date="2020-02" db="EMBL/GenBank/DDBJ databases">
        <title>Whole genome PO2S7.</title>
        <authorList>
            <person name="Singha K.M."/>
        </authorList>
    </citation>
    <scope>NUCLEOTIDE SEQUENCE [LARGE SCALE GENOMIC DNA]</scope>
    <source>
        <strain evidence="3 4">PO2S7</strain>
    </source>
</reference>
<keyword evidence="1" id="KW-0732">Signal</keyword>
<dbReference type="AlphaFoldDB" id="A0A6G9RRQ8"/>
<dbReference type="InterPro" id="IPR001466">
    <property type="entry name" value="Beta-lactam-related"/>
</dbReference>
<dbReference type="PANTHER" id="PTHR43283:SF3">
    <property type="entry name" value="BETA-LACTAMASE FAMILY PROTEIN (AFU_ORTHOLOGUE AFUA_5G07500)"/>
    <property type="match status" value="1"/>
</dbReference>
<sequence length="358" mass="39002">MKKALTCCALALALTSLSSMAKQDKMAVIDDQIASWVAQHNHSGAAIIIVKDDKPIFEKYYGGYTSQTEVHIASAGKWLAAATIASLVDDGVLSWDDPVRKWLPAFTDSKGDATLRQLFSHTSGYPDYQPANKPEDHYQTLTESVAHILPLPSVNPPGTTFNYGGLAMQVAGRMAEVASGKSWESLFQEHIAQPLGMTHTGFTPVSEEQGFSPMLAGGARTTLADYRRFLQMVAHNGQFEGRRILSTAAITMMQSDQLQGAKILPGAVNRYVQDVRGQARNDIYGLGEWREQVDNQGRPLLISSPGWAGSYPWIDKTNNSYGVILAKVNLSVAHKTGFNSFYAGPQLIPAIREALATQ</sequence>
<dbReference type="InterPro" id="IPR012338">
    <property type="entry name" value="Beta-lactam/transpept-like"/>
</dbReference>
<dbReference type="InterPro" id="IPR050789">
    <property type="entry name" value="Diverse_Enzym_Activities"/>
</dbReference>
<feature type="domain" description="Beta-lactamase-related" evidence="2">
    <location>
        <begin position="33"/>
        <end position="328"/>
    </location>
</feature>
<organism evidence="3 4">
    <name type="scientific">Kluyvera genomosp. 3</name>
    <dbReference type="NCBI Taxonomy" id="2774055"/>
    <lineage>
        <taxon>Bacteria</taxon>
        <taxon>Pseudomonadati</taxon>
        <taxon>Pseudomonadota</taxon>
        <taxon>Gammaproteobacteria</taxon>
        <taxon>Enterobacterales</taxon>
        <taxon>Enterobacteriaceae</taxon>
        <taxon>Kluyvera</taxon>
    </lineage>
</organism>
<evidence type="ECO:0000256" key="1">
    <source>
        <dbReference type="SAM" id="SignalP"/>
    </source>
</evidence>
<feature type="signal peptide" evidence="1">
    <location>
        <begin position="1"/>
        <end position="21"/>
    </location>
</feature>
<dbReference type="EMBL" id="CP050321">
    <property type="protein sequence ID" value="QIR29522.1"/>
    <property type="molecule type" value="Genomic_DNA"/>
</dbReference>
<dbReference type="Gene3D" id="3.40.710.10">
    <property type="entry name" value="DD-peptidase/beta-lactamase superfamily"/>
    <property type="match status" value="1"/>
</dbReference>